<evidence type="ECO:0000256" key="8">
    <source>
        <dbReference type="ARBA" id="ARBA00023034"/>
    </source>
</evidence>
<dbReference type="InterPro" id="IPR050943">
    <property type="entry name" value="Glycosyltr_29_Sialyltrsf"/>
</dbReference>
<keyword evidence="3" id="KW-0328">Glycosyltransferase</keyword>
<accession>A0A8C8SME6</accession>
<dbReference type="Ensembl" id="ENSPCET00000021827.1">
    <property type="protein sequence ID" value="ENSPCEP00000021095.1"/>
    <property type="gene ID" value="ENSPCEG00000016264.1"/>
</dbReference>
<dbReference type="Pfam" id="PF00777">
    <property type="entry name" value="Glyco_transf_29"/>
    <property type="match status" value="1"/>
</dbReference>
<dbReference type="GO" id="GO:0009311">
    <property type="term" value="P:oligosaccharide metabolic process"/>
    <property type="evidence" value="ECO:0007669"/>
    <property type="project" value="TreeGrafter"/>
</dbReference>
<evidence type="ECO:0000256" key="3">
    <source>
        <dbReference type="ARBA" id="ARBA00022676"/>
    </source>
</evidence>
<keyword evidence="4" id="KW-0808">Transferase</keyword>
<evidence type="ECO:0000313" key="11">
    <source>
        <dbReference type="Ensembl" id="ENSPCEP00000021095.1"/>
    </source>
</evidence>
<evidence type="ECO:0000313" key="12">
    <source>
        <dbReference type="Proteomes" id="UP000694393"/>
    </source>
</evidence>
<protein>
    <recommendedName>
        <fullName evidence="13">ST8 alpha-N-acetyl-neuraminide alpha-2,8-sialyltransferase 6</fullName>
    </recommendedName>
</protein>
<dbReference type="InterPro" id="IPR001675">
    <property type="entry name" value="Glyco_trans_29"/>
</dbReference>
<evidence type="ECO:0000256" key="6">
    <source>
        <dbReference type="ARBA" id="ARBA00022968"/>
    </source>
</evidence>
<dbReference type="GO" id="GO:0000139">
    <property type="term" value="C:Golgi membrane"/>
    <property type="evidence" value="ECO:0007669"/>
    <property type="project" value="UniProtKB-SubCell"/>
</dbReference>
<keyword evidence="6" id="KW-0735">Signal-anchor</keyword>
<dbReference type="PANTHER" id="PTHR11987:SF29">
    <property type="entry name" value="ALPHA-2,8-SIALYLTRANSFERASE 8F"/>
    <property type="match status" value="1"/>
</dbReference>
<evidence type="ECO:0000256" key="5">
    <source>
        <dbReference type="ARBA" id="ARBA00022692"/>
    </source>
</evidence>
<dbReference type="GO" id="GO:0003828">
    <property type="term" value="F:alpha-N-acetylneuraminate alpha-2,8-sialyltransferase activity"/>
    <property type="evidence" value="ECO:0007669"/>
    <property type="project" value="TreeGrafter"/>
</dbReference>
<dbReference type="GO" id="GO:0006491">
    <property type="term" value="P:N-glycan processing"/>
    <property type="evidence" value="ECO:0007669"/>
    <property type="project" value="TreeGrafter"/>
</dbReference>
<evidence type="ECO:0000256" key="9">
    <source>
        <dbReference type="ARBA" id="ARBA00023136"/>
    </source>
</evidence>
<name>A0A8C8SME6_9SAUR</name>
<dbReference type="AlphaFoldDB" id="A0A8C8SME6"/>
<evidence type="ECO:0000256" key="4">
    <source>
        <dbReference type="ARBA" id="ARBA00022679"/>
    </source>
</evidence>
<evidence type="ECO:0000256" key="1">
    <source>
        <dbReference type="ARBA" id="ARBA00004323"/>
    </source>
</evidence>
<dbReference type="PANTHER" id="PTHR11987">
    <property type="entry name" value="ALPHA-2,8-SIALYLTRANSFERASE"/>
    <property type="match status" value="1"/>
</dbReference>
<reference evidence="11" key="2">
    <citation type="submission" date="2025-09" db="UniProtKB">
        <authorList>
            <consortium name="Ensembl"/>
        </authorList>
    </citation>
    <scope>IDENTIFICATION</scope>
</reference>
<sequence length="374" mass="40887">PPAGGRSYRNASSNDPVALLVPTLCWEAQVCEERGVGALGQYRYSPCPLPDSLSLCLFSIGAEAKSPLLSHPPPSLSYPPPPCPELLCPALFVPPLRRQLAHCCNASAKLVLTQENAPLGSRIVYDGQRAERLLVQEDLLEILPKGSPFQGPPYERCAVVGNGGILRNSSCGPEIDRTQFVIRLNLPSLGFVDDVGSKSSVVTLNPSILFSRYGFWGLTHHRRPFVEAVGAYGAPLLLIPGFSFAGHNEVALQALYTLEDFGSPARTLFMNPEYLAALDGHWRRHGFCAQRLSSGFMLVSAALELCQHLTLYGFWPFPWAPDGQPLSHHYYDNQAPTSGIHTMPAEFTRYLAMHLQGVVRLHLGRCESGPSSRS</sequence>
<keyword evidence="5" id="KW-0812">Transmembrane</keyword>
<organism evidence="11 12">
    <name type="scientific">Pelusios castaneus</name>
    <name type="common">West African mud turtle</name>
    <dbReference type="NCBI Taxonomy" id="367368"/>
    <lineage>
        <taxon>Eukaryota</taxon>
        <taxon>Metazoa</taxon>
        <taxon>Chordata</taxon>
        <taxon>Craniata</taxon>
        <taxon>Vertebrata</taxon>
        <taxon>Euteleostomi</taxon>
        <taxon>Archelosauria</taxon>
        <taxon>Testudinata</taxon>
        <taxon>Testudines</taxon>
        <taxon>Pleurodira</taxon>
        <taxon>Pelomedusidae</taxon>
        <taxon>Pelusios</taxon>
    </lineage>
</organism>
<evidence type="ECO:0000256" key="2">
    <source>
        <dbReference type="ARBA" id="ARBA00006003"/>
    </source>
</evidence>
<dbReference type="InterPro" id="IPR038578">
    <property type="entry name" value="GT29-like_sf"/>
</dbReference>
<evidence type="ECO:0008006" key="13">
    <source>
        <dbReference type="Google" id="ProtNLM"/>
    </source>
</evidence>
<dbReference type="Gene3D" id="3.90.1480.20">
    <property type="entry name" value="Glycosyl transferase family 29"/>
    <property type="match status" value="1"/>
</dbReference>
<comment type="subcellular location">
    <subcellularLocation>
        <location evidence="1">Golgi apparatus membrane</location>
        <topology evidence="1">Single-pass type II membrane protein</topology>
    </subcellularLocation>
</comment>
<keyword evidence="12" id="KW-1185">Reference proteome</keyword>
<keyword evidence="10" id="KW-0325">Glycoprotein</keyword>
<keyword evidence="8" id="KW-0333">Golgi apparatus</keyword>
<reference evidence="11" key="1">
    <citation type="submission" date="2025-08" db="UniProtKB">
        <authorList>
            <consortium name="Ensembl"/>
        </authorList>
    </citation>
    <scope>IDENTIFICATION</scope>
</reference>
<evidence type="ECO:0000256" key="7">
    <source>
        <dbReference type="ARBA" id="ARBA00022989"/>
    </source>
</evidence>
<dbReference type="Proteomes" id="UP000694393">
    <property type="component" value="Unplaced"/>
</dbReference>
<comment type="similarity">
    <text evidence="2">Belongs to the glycosyltransferase 29 family.</text>
</comment>
<evidence type="ECO:0000256" key="10">
    <source>
        <dbReference type="ARBA" id="ARBA00023180"/>
    </source>
</evidence>
<proteinExistence type="inferred from homology"/>
<keyword evidence="7" id="KW-1133">Transmembrane helix</keyword>
<keyword evidence="9" id="KW-0472">Membrane</keyword>